<evidence type="ECO:0000259" key="1">
    <source>
        <dbReference type="Pfam" id="PF13333"/>
    </source>
</evidence>
<proteinExistence type="predicted"/>
<evidence type="ECO:0000313" key="2">
    <source>
        <dbReference type="EMBL" id="PTQ62828.1"/>
    </source>
</evidence>
<reference evidence="2 3" key="1">
    <citation type="submission" date="2018-04" db="EMBL/GenBank/DDBJ databases">
        <title>Genomic Encyclopedia of Archaeal and Bacterial Type Strains, Phase II (KMG-II): from individual species to whole genera.</title>
        <authorList>
            <person name="Goeker M."/>
        </authorList>
    </citation>
    <scope>NUCLEOTIDE SEQUENCE [LARGE SCALE GENOMIC DNA]</scope>
    <source>
        <strain evidence="2 3">DSM 100434</strain>
    </source>
</reference>
<dbReference type="AlphaFoldDB" id="A0A2T5GU37"/>
<dbReference type="Proteomes" id="UP000244077">
    <property type="component" value="Unassembled WGS sequence"/>
</dbReference>
<sequence length="120" mass="14153">MSRRGNCHEIKLVRASGVHDPGDHLQAQNAVAESFFQVLKREKIRRRTYRTREAARRDVFEYIGLFYDPKRKRTNVALAHVAEVFVRHRRKEMRPVRRHAINHGHTEVVQGPTVDARENF</sequence>
<feature type="domain" description="Integrase catalytic" evidence="1">
    <location>
        <begin position="33"/>
        <end position="71"/>
    </location>
</feature>
<keyword evidence="3" id="KW-1185">Reference proteome</keyword>
<protein>
    <submittedName>
        <fullName evidence="2">Integrase-like protein</fullName>
    </submittedName>
</protein>
<dbReference type="PANTHER" id="PTHR46889">
    <property type="entry name" value="TRANSPOSASE INSF FOR INSERTION SEQUENCE IS3B-RELATED"/>
    <property type="match status" value="1"/>
</dbReference>
<dbReference type="InterPro" id="IPR001584">
    <property type="entry name" value="Integrase_cat-core"/>
</dbReference>
<dbReference type="PANTHER" id="PTHR46889:SF4">
    <property type="entry name" value="TRANSPOSASE INSO FOR INSERTION SEQUENCE ELEMENT IS911B-RELATED"/>
    <property type="match status" value="1"/>
</dbReference>
<accession>A0A2T5GU37</accession>
<evidence type="ECO:0000313" key="3">
    <source>
        <dbReference type="Proteomes" id="UP000244077"/>
    </source>
</evidence>
<dbReference type="Pfam" id="PF13333">
    <property type="entry name" value="rve_2"/>
    <property type="match status" value="1"/>
</dbReference>
<comment type="caution">
    <text evidence="2">The sequence shown here is derived from an EMBL/GenBank/DDBJ whole genome shotgun (WGS) entry which is preliminary data.</text>
</comment>
<dbReference type="GO" id="GO:0015074">
    <property type="term" value="P:DNA integration"/>
    <property type="evidence" value="ECO:0007669"/>
    <property type="project" value="InterPro"/>
</dbReference>
<name>A0A2T5GU37_9RHOB</name>
<organism evidence="2 3">
    <name type="scientific">Celeribacter persicus</name>
    <dbReference type="NCBI Taxonomy" id="1651082"/>
    <lineage>
        <taxon>Bacteria</taxon>
        <taxon>Pseudomonadati</taxon>
        <taxon>Pseudomonadota</taxon>
        <taxon>Alphaproteobacteria</taxon>
        <taxon>Rhodobacterales</taxon>
        <taxon>Roseobacteraceae</taxon>
        <taxon>Celeribacter</taxon>
    </lineage>
</organism>
<gene>
    <name evidence="2" type="ORF">C8N42_1631</name>
</gene>
<dbReference type="InterPro" id="IPR050900">
    <property type="entry name" value="Transposase_IS3/IS150/IS904"/>
</dbReference>
<dbReference type="EMBL" id="QAOH01000063">
    <property type="protein sequence ID" value="PTQ62828.1"/>
    <property type="molecule type" value="Genomic_DNA"/>
</dbReference>